<accession>A0A1B6CQ33</accession>
<dbReference type="EMBL" id="GEDC01021807">
    <property type="protein sequence ID" value="JAS15491.1"/>
    <property type="molecule type" value="Transcribed_RNA"/>
</dbReference>
<dbReference type="PANTHER" id="PTHR46190">
    <property type="entry name" value="SI:CH211-201H21.5-RELATED"/>
    <property type="match status" value="1"/>
</dbReference>
<feature type="domain" description="Inosine/uridine-preferring nucleoside hydrolase" evidence="2">
    <location>
        <begin position="43"/>
        <end position="339"/>
    </location>
</feature>
<evidence type="ECO:0000259" key="2">
    <source>
        <dbReference type="Pfam" id="PF01156"/>
    </source>
</evidence>
<reference evidence="3" key="1">
    <citation type="submission" date="2015-12" db="EMBL/GenBank/DDBJ databases">
        <title>De novo transcriptome assembly of four potential Pierce s Disease insect vectors from Arizona vineyards.</title>
        <authorList>
            <person name="Tassone E.E."/>
        </authorList>
    </citation>
    <scope>NUCLEOTIDE SEQUENCE</scope>
</reference>
<evidence type="ECO:0000313" key="3">
    <source>
        <dbReference type="EMBL" id="JAS15491.1"/>
    </source>
</evidence>
<dbReference type="InterPro" id="IPR001910">
    <property type="entry name" value="Inosine/uridine_hydrolase_dom"/>
</dbReference>
<dbReference type="GO" id="GO:0016799">
    <property type="term" value="F:hydrolase activity, hydrolyzing N-glycosyl compounds"/>
    <property type="evidence" value="ECO:0007669"/>
    <property type="project" value="InterPro"/>
</dbReference>
<dbReference type="Gene3D" id="3.90.245.10">
    <property type="entry name" value="Ribonucleoside hydrolase-like"/>
    <property type="match status" value="1"/>
</dbReference>
<protein>
    <recommendedName>
        <fullName evidence="2">Inosine/uridine-preferring nucleoside hydrolase domain-containing protein</fullName>
    </recommendedName>
</protein>
<dbReference type="AlphaFoldDB" id="A0A1B6CQ33"/>
<proteinExistence type="inferred from homology"/>
<dbReference type="Pfam" id="PF01156">
    <property type="entry name" value="IU_nuc_hydro"/>
    <property type="match status" value="1"/>
</dbReference>
<dbReference type="InterPro" id="IPR036452">
    <property type="entry name" value="Ribo_hydro-like"/>
</dbReference>
<name>A0A1B6CQ33_9HEMI</name>
<dbReference type="InterPro" id="IPR052775">
    <property type="entry name" value="IUN_hydrolase"/>
</dbReference>
<comment type="similarity">
    <text evidence="1">Belongs to the IUNH family.</text>
</comment>
<gene>
    <name evidence="3" type="ORF">g.26642</name>
</gene>
<evidence type="ECO:0000256" key="1">
    <source>
        <dbReference type="ARBA" id="ARBA00009176"/>
    </source>
</evidence>
<sequence length="361" mass="39351">MIQMLSVRVTHLTSALDVGSLALLSVTLTVVLIATAAQTANRIIIDTDAGIDDAAAIFLALTDNSVQVDAITCVMGNTNIDNVVVNVLKVLKISNQENIPVYAGTNYGLMHNLNASDFFGNDGLGDVYFPNPPSVDKKQKGHAAVQMVKLVKENPGIITVICLGPLTNLAIAINIEPNFLSLVKKVVILGGAIRGMGNQSPGVEFNFFYDPDAVSLVLQRASLFSNIVTILGLEPVNDAKFNKTWRWDVLGKLNTKIVKFLNQIELAHDKMYPNIKLYTPYDSGAVAVALYPEVVRDSQDLFVTIDPFGQAARGAMLIDYYNVTSKRANVNLITEINGSVLLQRIFNNFAKYKCSIKQKCL</sequence>
<dbReference type="PANTHER" id="PTHR46190:SF1">
    <property type="entry name" value="SI:CH211-201H21.5"/>
    <property type="match status" value="1"/>
</dbReference>
<dbReference type="SUPFAM" id="SSF53590">
    <property type="entry name" value="Nucleoside hydrolase"/>
    <property type="match status" value="1"/>
</dbReference>
<organism evidence="3">
    <name type="scientific">Clastoptera arizonana</name>
    <name type="common">Arizona spittle bug</name>
    <dbReference type="NCBI Taxonomy" id="38151"/>
    <lineage>
        <taxon>Eukaryota</taxon>
        <taxon>Metazoa</taxon>
        <taxon>Ecdysozoa</taxon>
        <taxon>Arthropoda</taxon>
        <taxon>Hexapoda</taxon>
        <taxon>Insecta</taxon>
        <taxon>Pterygota</taxon>
        <taxon>Neoptera</taxon>
        <taxon>Paraneoptera</taxon>
        <taxon>Hemiptera</taxon>
        <taxon>Auchenorrhyncha</taxon>
        <taxon>Cercopoidea</taxon>
        <taxon>Clastopteridae</taxon>
        <taxon>Clastoptera</taxon>
    </lineage>
</organism>